<accession>A0A6M3L6D0</accession>
<dbReference type="EMBL" id="MT142817">
    <property type="protein sequence ID" value="QJA89014.1"/>
    <property type="molecule type" value="Genomic_DNA"/>
</dbReference>
<dbReference type="AlphaFoldDB" id="A0A6M3L6D0"/>
<evidence type="ECO:0000313" key="2">
    <source>
        <dbReference type="EMBL" id="QJA89014.1"/>
    </source>
</evidence>
<protein>
    <submittedName>
        <fullName evidence="2">Uncharacterized protein</fullName>
    </submittedName>
</protein>
<organism evidence="2">
    <name type="scientific">viral metagenome</name>
    <dbReference type="NCBI Taxonomy" id="1070528"/>
    <lineage>
        <taxon>unclassified sequences</taxon>
        <taxon>metagenomes</taxon>
        <taxon>organismal metagenomes</taxon>
    </lineage>
</organism>
<sequence length="78" mass="8644">MAFKAIEILIVSEINNDVIVGSGPFGGKIQQKTDRNTHMTELTRILEAGCSANGLTMTTMRRNRRTFTAYGDVQVIIK</sequence>
<evidence type="ECO:0000313" key="1">
    <source>
        <dbReference type="EMBL" id="QJA75387.1"/>
    </source>
</evidence>
<gene>
    <name evidence="1" type="ORF">MM415A01796_0011</name>
    <name evidence="2" type="ORF">MM415B02629_0005</name>
</gene>
<proteinExistence type="predicted"/>
<name>A0A6M3L6D0_9ZZZZ</name>
<dbReference type="EMBL" id="MT142160">
    <property type="protein sequence ID" value="QJA75387.1"/>
    <property type="molecule type" value="Genomic_DNA"/>
</dbReference>
<reference evidence="2" key="1">
    <citation type="submission" date="2020-03" db="EMBL/GenBank/DDBJ databases">
        <title>The deep terrestrial virosphere.</title>
        <authorList>
            <person name="Holmfeldt K."/>
            <person name="Nilsson E."/>
            <person name="Simone D."/>
            <person name="Lopez-Fernandez M."/>
            <person name="Wu X."/>
            <person name="de Brujin I."/>
            <person name="Lundin D."/>
            <person name="Andersson A."/>
            <person name="Bertilsson S."/>
            <person name="Dopson M."/>
        </authorList>
    </citation>
    <scope>NUCLEOTIDE SEQUENCE</scope>
    <source>
        <strain evidence="1">MM415A01796</strain>
        <strain evidence="2">MM415B02629</strain>
    </source>
</reference>